<feature type="compositionally biased region" description="Low complexity" evidence="6">
    <location>
        <begin position="379"/>
        <end position="409"/>
    </location>
</feature>
<feature type="compositionally biased region" description="Low complexity" evidence="6">
    <location>
        <begin position="307"/>
        <end position="325"/>
    </location>
</feature>
<protein>
    <recommendedName>
        <fullName evidence="11">Peptidase</fullName>
    </recommendedName>
</protein>
<evidence type="ECO:0000313" key="9">
    <source>
        <dbReference type="EMBL" id="MCZ0856623.1"/>
    </source>
</evidence>
<dbReference type="SUPFAM" id="SSF49401">
    <property type="entry name" value="Bacterial adhesins"/>
    <property type="match status" value="1"/>
</dbReference>
<keyword evidence="3" id="KW-0964">Secreted</keyword>
<feature type="region of interest" description="Disordered" evidence="6">
    <location>
        <begin position="262"/>
        <end position="420"/>
    </location>
</feature>
<evidence type="ECO:0000256" key="2">
    <source>
        <dbReference type="ARBA" id="ARBA00022512"/>
    </source>
</evidence>
<reference evidence="9" key="1">
    <citation type="submission" date="2022-10" db="EMBL/GenBank/DDBJ databases">
        <title>Genome sequence of Actinomyces israelii ATCC 10048.</title>
        <authorList>
            <person name="Watt R.M."/>
            <person name="Tong W.M."/>
        </authorList>
    </citation>
    <scope>NUCLEOTIDE SEQUENCE</scope>
    <source>
        <strain evidence="9">ATCC 10048</strain>
    </source>
</reference>
<keyword evidence="10" id="KW-1185">Reference proteome</keyword>
<dbReference type="EMBL" id="JAPTMY010000002">
    <property type="protein sequence ID" value="MCZ0856623.1"/>
    <property type="molecule type" value="Genomic_DNA"/>
</dbReference>
<feature type="chain" id="PRO_5045327993" description="Peptidase" evidence="8">
    <location>
        <begin position="27"/>
        <end position="448"/>
    </location>
</feature>
<keyword evidence="5" id="KW-0572">Peptidoglycan-anchor</keyword>
<keyword evidence="2" id="KW-0134">Cell wall</keyword>
<evidence type="ECO:0000256" key="6">
    <source>
        <dbReference type="SAM" id="MobiDB-lite"/>
    </source>
</evidence>
<proteinExistence type="predicted"/>
<keyword evidence="7" id="KW-0812">Transmembrane</keyword>
<gene>
    <name evidence="9" type="ORF">OHJ16_00980</name>
</gene>
<dbReference type="RefSeq" id="WP_268916382.1">
    <property type="nucleotide sequence ID" value="NZ_JAPTMY010000002.1"/>
</dbReference>
<dbReference type="Proteomes" id="UP001072034">
    <property type="component" value="Unassembled WGS sequence"/>
</dbReference>
<comment type="caution">
    <text evidence="9">The sequence shown here is derived from an EMBL/GenBank/DDBJ whole genome shotgun (WGS) entry which is preliminary data.</text>
</comment>
<accession>A0ABT4I657</accession>
<evidence type="ECO:0000313" key="10">
    <source>
        <dbReference type="Proteomes" id="UP001072034"/>
    </source>
</evidence>
<keyword evidence="4 8" id="KW-0732">Signal</keyword>
<comment type="subcellular location">
    <subcellularLocation>
        <location evidence="1">Secreted</location>
        <location evidence="1">Cell wall</location>
    </subcellularLocation>
</comment>
<dbReference type="Gene3D" id="2.60.40.1280">
    <property type="match status" value="1"/>
</dbReference>
<keyword evidence="7" id="KW-0472">Membrane</keyword>
<feature type="compositionally biased region" description="Polar residues" evidence="6">
    <location>
        <begin position="273"/>
        <end position="284"/>
    </location>
</feature>
<dbReference type="InterPro" id="IPR008966">
    <property type="entry name" value="Adhesion_dom_sf"/>
</dbReference>
<feature type="signal peptide" evidence="8">
    <location>
        <begin position="1"/>
        <end position="26"/>
    </location>
</feature>
<evidence type="ECO:0008006" key="11">
    <source>
        <dbReference type="Google" id="ProtNLM"/>
    </source>
</evidence>
<name>A0ABT4I657_9ACTO</name>
<keyword evidence="7" id="KW-1133">Transmembrane helix</keyword>
<evidence type="ECO:0000256" key="3">
    <source>
        <dbReference type="ARBA" id="ARBA00022525"/>
    </source>
</evidence>
<feature type="transmembrane region" description="Helical" evidence="7">
    <location>
        <begin position="421"/>
        <end position="441"/>
    </location>
</feature>
<evidence type="ECO:0000256" key="7">
    <source>
        <dbReference type="SAM" id="Phobius"/>
    </source>
</evidence>
<sequence length="448" mass="46147">MVGVFAATGLATTLGWAALAVPVAQADDPGPVNVTNVVTKSNNAESWAQLSITADWNADHPKAGQTLTLDLGEGLQWASGVDFKLVKKDDPSVTLGDCTAVINSQHLTCTLNDTVEQWDHVVGTLSARGQITPDLIGKKESTVVANGKTFKVVPGDSDGDGTCDTDHCDGVIPEQARKKNAKIGWMSDLKDGTYTWTWTVNVYGSTSYTVVDPEGTYSKVECTNSDWSQKWRVTDVKNDKDNHTVSWSVDNSETVCRVFYTSTSSTDSDTKDNTATVNGENLTATAKARTVGQGDGDGTNDEPTPTPSVVPTEPAPTAEPTATPTNPSNHGGSNDAGGNERKGGGDVEIPANPVLPEVPIEPDDGAEKPGDNGQGQGGAEKPAAPEQPAAPAAGEPVAATTDAVAAPATEPKKPALAHTGAAAGATGLAAVAALAAGGLGLKLSRRRA</sequence>
<evidence type="ECO:0000256" key="4">
    <source>
        <dbReference type="ARBA" id="ARBA00022729"/>
    </source>
</evidence>
<evidence type="ECO:0000256" key="8">
    <source>
        <dbReference type="SAM" id="SignalP"/>
    </source>
</evidence>
<dbReference type="InterPro" id="IPR011252">
    <property type="entry name" value="Fibrogen-bd_dom1"/>
</dbReference>
<evidence type="ECO:0000256" key="5">
    <source>
        <dbReference type="ARBA" id="ARBA00023088"/>
    </source>
</evidence>
<evidence type="ECO:0000256" key="1">
    <source>
        <dbReference type="ARBA" id="ARBA00004191"/>
    </source>
</evidence>
<organism evidence="9 10">
    <name type="scientific">Actinomyces israelii</name>
    <dbReference type="NCBI Taxonomy" id="1659"/>
    <lineage>
        <taxon>Bacteria</taxon>
        <taxon>Bacillati</taxon>
        <taxon>Actinomycetota</taxon>
        <taxon>Actinomycetes</taxon>
        <taxon>Actinomycetales</taxon>
        <taxon>Actinomycetaceae</taxon>
        <taxon>Actinomyces</taxon>
    </lineage>
</organism>